<evidence type="ECO:0000313" key="2">
    <source>
        <dbReference type="RefSeq" id="XP_042638527.1"/>
    </source>
</evidence>
<sequence length="469" mass="53282">MNRCDPPRLLDFANQSLLQDESSAIAALEVLPTELFPPLFMAAVAGTHSETVKAMVQAWPFTCLPLGALMKAHQPHQDILTAALDGLAVLLEQKDRPRRWKLKVLDLRTNTHTNFWKIWSGPAPKDPVCSSKEPEAAQPNTKRRKVDNSRAEEKQNLVPVEVLTDLCFRQVTSDEFLSFLMKRVKQKKHLPHLCCRKLEFVDKPPQIGIMEKILNMMQLDCVQEVRVKCSWDLLALAWFAPYLGQMVNLSKMRLSGIIMNSWFHQTAEEEDMLIAQFTSQFLHLRQLQYLHLDSVLSLEGHLDQVFRFLKTPLKTLWITNCFLSELDLSYLPLCASTSHLKSLRLSEVMLTSLNPDFLQVLLERASATLQVLDLSGCGITDSQLSTILPALGQCSQLIFLRFCGNPVSKAGLESLLRHTLPLCEFKFLEIPVPLECYRDIQEEWACVHICGNSITYLGKRLLDPVTSMD</sequence>
<reference evidence="2" key="1">
    <citation type="submission" date="2025-08" db="UniProtKB">
        <authorList>
            <consortium name="RefSeq"/>
        </authorList>
    </citation>
    <scope>IDENTIFICATION</scope>
</reference>
<dbReference type="RefSeq" id="XP_042638527.1">
    <property type="nucleotide sequence ID" value="XM_042782593.1"/>
</dbReference>
<organism evidence="1 2">
    <name type="scientific">Orycteropus afer afer</name>
    <dbReference type="NCBI Taxonomy" id="1230840"/>
    <lineage>
        <taxon>Eukaryota</taxon>
        <taxon>Metazoa</taxon>
        <taxon>Chordata</taxon>
        <taxon>Craniata</taxon>
        <taxon>Vertebrata</taxon>
        <taxon>Euteleostomi</taxon>
        <taxon>Mammalia</taxon>
        <taxon>Eutheria</taxon>
        <taxon>Afrotheria</taxon>
        <taxon>Tubulidentata</taxon>
        <taxon>Orycteropodidae</taxon>
        <taxon>Orycteropus</taxon>
    </lineage>
</organism>
<name>A0AC54ZC93_ORYAF</name>
<protein>
    <submittedName>
        <fullName evidence="2">Melanoma antigen preferentially expressed in tumors-like</fullName>
    </submittedName>
</protein>
<gene>
    <name evidence="2" type="primary">LOC103207635</name>
</gene>
<dbReference type="Proteomes" id="UP000694850">
    <property type="component" value="Unplaced"/>
</dbReference>
<proteinExistence type="predicted"/>
<keyword evidence="1" id="KW-1185">Reference proteome</keyword>
<accession>A0AC54ZC93</accession>
<evidence type="ECO:0000313" key="1">
    <source>
        <dbReference type="Proteomes" id="UP000694850"/>
    </source>
</evidence>